<dbReference type="PANTHER" id="PTHR43046">
    <property type="entry name" value="GDP-MANNOSE MANNOSYL HYDROLASE"/>
    <property type="match status" value="1"/>
</dbReference>
<dbReference type="Pfam" id="PF00293">
    <property type="entry name" value="NUDIX"/>
    <property type="match status" value="1"/>
</dbReference>
<protein>
    <submittedName>
        <fullName evidence="5">NUDIX hydrolase</fullName>
    </submittedName>
</protein>
<gene>
    <name evidence="5" type="ORF">CVT63_06500</name>
</gene>
<reference evidence="5 6" key="1">
    <citation type="journal article" date="2017" name="ISME J.">
        <title>Potential for microbial H2 and metal transformations associated with novel bacteria and archaea in deep terrestrial subsurface sediments.</title>
        <authorList>
            <person name="Hernsdorf A.W."/>
            <person name="Amano Y."/>
            <person name="Miyakawa K."/>
            <person name="Ise K."/>
            <person name="Suzuki Y."/>
            <person name="Anantharaman K."/>
            <person name="Probst A."/>
            <person name="Burstein D."/>
            <person name="Thomas B.C."/>
            <person name="Banfield J.F."/>
        </authorList>
    </citation>
    <scope>NUCLEOTIDE SEQUENCE [LARGE SCALE GENOMIC DNA]</scope>
    <source>
        <strain evidence="5">HGW-Actinobacteria-3</strain>
    </source>
</reference>
<dbReference type="InterPro" id="IPR015797">
    <property type="entry name" value="NUDIX_hydrolase-like_dom_sf"/>
</dbReference>
<dbReference type="InterPro" id="IPR020084">
    <property type="entry name" value="NUDIX_hydrolase_CS"/>
</dbReference>
<proteinExistence type="predicted"/>
<dbReference type="GO" id="GO:0016787">
    <property type="term" value="F:hydrolase activity"/>
    <property type="evidence" value="ECO:0007669"/>
    <property type="project" value="UniProtKB-KW"/>
</dbReference>
<dbReference type="PROSITE" id="PS00893">
    <property type="entry name" value="NUDIX_BOX"/>
    <property type="match status" value="1"/>
</dbReference>
<dbReference type="PROSITE" id="PS51462">
    <property type="entry name" value="NUDIX"/>
    <property type="match status" value="1"/>
</dbReference>
<evidence type="ECO:0000256" key="3">
    <source>
        <dbReference type="ARBA" id="ARBA00022842"/>
    </source>
</evidence>
<dbReference type="Proteomes" id="UP000233654">
    <property type="component" value="Unassembled WGS sequence"/>
</dbReference>
<accession>A0A2N3G4U8</accession>
<dbReference type="EMBL" id="PHEX01000059">
    <property type="protein sequence ID" value="PKQ27736.1"/>
    <property type="molecule type" value="Genomic_DNA"/>
</dbReference>
<keyword evidence="3" id="KW-0460">Magnesium</keyword>
<comment type="caution">
    <text evidence="5">The sequence shown here is derived from an EMBL/GenBank/DDBJ whole genome shotgun (WGS) entry which is preliminary data.</text>
</comment>
<keyword evidence="2 5" id="KW-0378">Hydrolase</keyword>
<dbReference type="CDD" id="cd02883">
    <property type="entry name" value="NUDIX_Hydrolase"/>
    <property type="match status" value="1"/>
</dbReference>
<dbReference type="AlphaFoldDB" id="A0A2N3G4U8"/>
<evidence type="ECO:0000313" key="6">
    <source>
        <dbReference type="Proteomes" id="UP000233654"/>
    </source>
</evidence>
<dbReference type="Gene3D" id="3.90.79.10">
    <property type="entry name" value="Nucleoside Triphosphate Pyrophosphohydrolase"/>
    <property type="match status" value="1"/>
</dbReference>
<organism evidence="5 6">
    <name type="scientific">Candidatus Anoxymicrobium japonicum</name>
    <dbReference type="NCBI Taxonomy" id="2013648"/>
    <lineage>
        <taxon>Bacteria</taxon>
        <taxon>Bacillati</taxon>
        <taxon>Actinomycetota</taxon>
        <taxon>Candidatus Geothermincolia</taxon>
        <taxon>Candidatus Geothermincolales</taxon>
        <taxon>Candidatus Anoxymicrobiaceae</taxon>
        <taxon>Candidatus Anoxymicrobium</taxon>
    </lineage>
</organism>
<evidence type="ECO:0000256" key="1">
    <source>
        <dbReference type="ARBA" id="ARBA00001946"/>
    </source>
</evidence>
<dbReference type="SUPFAM" id="SSF55811">
    <property type="entry name" value="Nudix"/>
    <property type="match status" value="1"/>
</dbReference>
<evidence type="ECO:0000256" key="2">
    <source>
        <dbReference type="ARBA" id="ARBA00022801"/>
    </source>
</evidence>
<evidence type="ECO:0000259" key="4">
    <source>
        <dbReference type="PROSITE" id="PS51462"/>
    </source>
</evidence>
<sequence>MYTREENIAALEAGLGRPVAKRMACEIDAAEFDMVEGSMRDGRAHDVTMFIRKKSDPSRIAVIRKPFFPPDVFRAPSGAANRGESLEQGAIRESKEETGLDVELIRYVAKINARFTSADRAIDWISHVFEASELSGALKPIDTREIAEARWASLEEIQGPIRKALLDTGWGLFRYRVALTDLTARALEEVEA</sequence>
<dbReference type="InterPro" id="IPR000086">
    <property type="entry name" value="NUDIX_hydrolase_dom"/>
</dbReference>
<evidence type="ECO:0000313" key="5">
    <source>
        <dbReference type="EMBL" id="PKQ27736.1"/>
    </source>
</evidence>
<feature type="domain" description="Nudix hydrolase" evidence="4">
    <location>
        <begin position="42"/>
        <end position="179"/>
    </location>
</feature>
<comment type="cofactor">
    <cofactor evidence="1">
        <name>Mg(2+)</name>
        <dbReference type="ChEBI" id="CHEBI:18420"/>
    </cofactor>
</comment>
<name>A0A2N3G4U8_9ACTN</name>
<dbReference type="PANTHER" id="PTHR43046:SF12">
    <property type="entry name" value="GDP-MANNOSE MANNOSYL HYDROLASE"/>
    <property type="match status" value="1"/>
</dbReference>